<feature type="domain" description="Peptidase S54 rhomboid" evidence="8">
    <location>
        <begin position="166"/>
        <end position="312"/>
    </location>
</feature>
<evidence type="ECO:0000256" key="1">
    <source>
        <dbReference type="ARBA" id="ARBA00004141"/>
    </source>
</evidence>
<evidence type="ECO:0000256" key="5">
    <source>
        <dbReference type="ARBA" id="ARBA00022989"/>
    </source>
</evidence>
<evidence type="ECO:0000256" key="3">
    <source>
        <dbReference type="ARBA" id="ARBA00022692"/>
    </source>
</evidence>
<keyword evidence="3 7" id="KW-0812">Transmembrane</keyword>
<evidence type="ECO:0000256" key="4">
    <source>
        <dbReference type="ARBA" id="ARBA00022801"/>
    </source>
</evidence>
<accession>A0A409YFL9</accession>
<dbReference type="STRING" id="181874.A0A409YFL9"/>
<dbReference type="GO" id="GO:0004252">
    <property type="term" value="F:serine-type endopeptidase activity"/>
    <property type="evidence" value="ECO:0007669"/>
    <property type="project" value="InterPro"/>
</dbReference>
<reference evidence="9 10" key="1">
    <citation type="journal article" date="2018" name="Evol. Lett.">
        <title>Horizontal gene cluster transfer increased hallucinogenic mushroom diversity.</title>
        <authorList>
            <person name="Reynolds H.T."/>
            <person name="Vijayakumar V."/>
            <person name="Gluck-Thaler E."/>
            <person name="Korotkin H.B."/>
            <person name="Matheny P.B."/>
            <person name="Slot J.C."/>
        </authorList>
    </citation>
    <scope>NUCLEOTIDE SEQUENCE [LARGE SCALE GENOMIC DNA]</scope>
    <source>
        <strain evidence="9 10">2629</strain>
    </source>
</reference>
<keyword evidence="10" id="KW-1185">Reference proteome</keyword>
<organism evidence="9 10">
    <name type="scientific">Panaeolus cyanescens</name>
    <dbReference type="NCBI Taxonomy" id="181874"/>
    <lineage>
        <taxon>Eukaryota</taxon>
        <taxon>Fungi</taxon>
        <taxon>Dikarya</taxon>
        <taxon>Basidiomycota</taxon>
        <taxon>Agaricomycotina</taxon>
        <taxon>Agaricomycetes</taxon>
        <taxon>Agaricomycetidae</taxon>
        <taxon>Agaricales</taxon>
        <taxon>Agaricineae</taxon>
        <taxon>Galeropsidaceae</taxon>
        <taxon>Panaeolus</taxon>
    </lineage>
</organism>
<dbReference type="GO" id="GO:0006465">
    <property type="term" value="P:signal peptide processing"/>
    <property type="evidence" value="ECO:0007669"/>
    <property type="project" value="TreeGrafter"/>
</dbReference>
<dbReference type="GO" id="GO:0016020">
    <property type="term" value="C:membrane"/>
    <property type="evidence" value="ECO:0007669"/>
    <property type="project" value="UniProtKB-SubCell"/>
</dbReference>
<comment type="similarity">
    <text evidence="2">Belongs to the peptidase S54 family.</text>
</comment>
<dbReference type="Gene3D" id="1.20.1540.10">
    <property type="entry name" value="Rhomboid-like"/>
    <property type="match status" value="1"/>
</dbReference>
<dbReference type="Pfam" id="PF01694">
    <property type="entry name" value="Rhomboid"/>
    <property type="match status" value="1"/>
</dbReference>
<comment type="caution">
    <text evidence="9">The sequence shown here is derived from an EMBL/GenBank/DDBJ whole genome shotgun (WGS) entry which is preliminary data.</text>
</comment>
<dbReference type="Proteomes" id="UP000284842">
    <property type="component" value="Unassembled WGS sequence"/>
</dbReference>
<sequence length="317" mass="35110">MSSNLLRTLLTRQSTASTRLFSSKTCFFTSHKLVNAKSGFSSRVLGSDAFSTFRTLSSAKLSPSTSSRGSVLLLLPGLRRTFSSSARSLLRYHPAGRNNNGGKQGMFAFMDRIPQHTVFWGIMGLNGTVFLMWFMAQQKWQQERDPSAVRFMAKNFLNGWGNLVQGRIWTPLTCCFSHKDVSHILMNAFTFFFLSRNVLRMLGSRRFILLYLGGGIVSSFTSMFYALATNKGGYMSHGASGAIYSTMSFLACVAPTMTFQLYGIIPVPAWLVVTGLFGYDVYSTMSNKMGTTDTVGHIGGFLGGVAFFILMRRGRIV</sequence>
<evidence type="ECO:0000256" key="2">
    <source>
        <dbReference type="ARBA" id="ARBA00009045"/>
    </source>
</evidence>
<dbReference type="InterPro" id="IPR022764">
    <property type="entry name" value="Peptidase_S54_rhomboid_dom"/>
</dbReference>
<feature type="transmembrane region" description="Helical" evidence="7">
    <location>
        <begin position="261"/>
        <end position="282"/>
    </location>
</feature>
<dbReference type="PANTHER" id="PTHR43731">
    <property type="entry name" value="RHOMBOID PROTEASE"/>
    <property type="match status" value="1"/>
</dbReference>
<name>A0A409YFL9_9AGAR</name>
<dbReference type="InterPro" id="IPR035952">
    <property type="entry name" value="Rhomboid-like_sf"/>
</dbReference>
<evidence type="ECO:0000313" key="10">
    <source>
        <dbReference type="Proteomes" id="UP000284842"/>
    </source>
</evidence>
<evidence type="ECO:0000256" key="7">
    <source>
        <dbReference type="SAM" id="Phobius"/>
    </source>
</evidence>
<protein>
    <recommendedName>
        <fullName evidence="8">Peptidase S54 rhomboid domain-containing protein</fullName>
    </recommendedName>
</protein>
<keyword evidence="4" id="KW-0378">Hydrolase</keyword>
<dbReference type="AlphaFoldDB" id="A0A409YFL9"/>
<dbReference type="PANTHER" id="PTHR43731:SF14">
    <property type="entry name" value="PRESENILIN-ASSOCIATED RHOMBOID-LIKE PROTEIN, MITOCHONDRIAL"/>
    <property type="match status" value="1"/>
</dbReference>
<dbReference type="InterPro" id="IPR050925">
    <property type="entry name" value="Rhomboid_protease_S54"/>
</dbReference>
<feature type="transmembrane region" description="Helical" evidence="7">
    <location>
        <begin position="208"/>
        <end position="228"/>
    </location>
</feature>
<gene>
    <name evidence="9" type="ORF">CVT24_001706</name>
</gene>
<evidence type="ECO:0000256" key="6">
    <source>
        <dbReference type="ARBA" id="ARBA00023136"/>
    </source>
</evidence>
<dbReference type="EMBL" id="NHTK01001215">
    <property type="protein sequence ID" value="PPR01791.1"/>
    <property type="molecule type" value="Genomic_DNA"/>
</dbReference>
<evidence type="ECO:0000313" key="9">
    <source>
        <dbReference type="EMBL" id="PPR01791.1"/>
    </source>
</evidence>
<dbReference type="InParanoid" id="A0A409YFL9"/>
<feature type="transmembrane region" description="Helical" evidence="7">
    <location>
        <begin position="294"/>
        <end position="311"/>
    </location>
</feature>
<feature type="transmembrane region" description="Helical" evidence="7">
    <location>
        <begin position="234"/>
        <end position="254"/>
    </location>
</feature>
<feature type="transmembrane region" description="Helical" evidence="7">
    <location>
        <begin position="117"/>
        <end position="136"/>
    </location>
</feature>
<dbReference type="SUPFAM" id="SSF144091">
    <property type="entry name" value="Rhomboid-like"/>
    <property type="match status" value="1"/>
</dbReference>
<evidence type="ECO:0000259" key="8">
    <source>
        <dbReference type="Pfam" id="PF01694"/>
    </source>
</evidence>
<keyword evidence="6 7" id="KW-0472">Membrane</keyword>
<comment type="subcellular location">
    <subcellularLocation>
        <location evidence="1">Membrane</location>
        <topology evidence="1">Multi-pass membrane protein</topology>
    </subcellularLocation>
</comment>
<proteinExistence type="inferred from homology"/>
<dbReference type="OrthoDB" id="418595at2759"/>
<keyword evidence="5 7" id="KW-1133">Transmembrane helix</keyword>